<keyword evidence="1" id="KW-0472">Membrane</keyword>
<feature type="transmembrane region" description="Helical" evidence="1">
    <location>
        <begin position="195"/>
        <end position="216"/>
    </location>
</feature>
<evidence type="ECO:0000313" key="3">
    <source>
        <dbReference type="Proteomes" id="UP001597092"/>
    </source>
</evidence>
<feature type="transmembrane region" description="Helical" evidence="1">
    <location>
        <begin position="411"/>
        <end position="432"/>
    </location>
</feature>
<dbReference type="InterPro" id="IPR045466">
    <property type="entry name" value="DUF6498"/>
</dbReference>
<dbReference type="Pfam" id="PF20108">
    <property type="entry name" value="DUF6498"/>
    <property type="match status" value="1"/>
</dbReference>
<dbReference type="EMBL" id="JBHUDP010000002">
    <property type="protein sequence ID" value="MFD1685864.1"/>
    <property type="molecule type" value="Genomic_DNA"/>
</dbReference>
<feature type="transmembrane region" description="Helical" evidence="1">
    <location>
        <begin position="444"/>
        <end position="464"/>
    </location>
</feature>
<feature type="transmembrane region" description="Helical" evidence="1">
    <location>
        <begin position="12"/>
        <end position="33"/>
    </location>
</feature>
<dbReference type="Proteomes" id="UP001597092">
    <property type="component" value="Unassembled WGS sequence"/>
</dbReference>
<accession>A0ABD6DUK4</accession>
<keyword evidence="3" id="KW-1185">Reference proteome</keyword>
<feature type="transmembrane region" description="Helical" evidence="1">
    <location>
        <begin position="137"/>
        <end position="158"/>
    </location>
</feature>
<keyword evidence="1" id="KW-0812">Transmembrane</keyword>
<feature type="transmembrane region" description="Helical" evidence="1">
    <location>
        <begin position="39"/>
        <end position="59"/>
    </location>
</feature>
<evidence type="ECO:0000313" key="2">
    <source>
        <dbReference type="EMBL" id="MFD1685864.1"/>
    </source>
</evidence>
<keyword evidence="1" id="KW-1133">Transmembrane helix</keyword>
<name>A0ABD6DUK4_9EURY</name>
<organism evidence="2 3">
    <name type="scientific">Halobellus litoreus</name>
    <dbReference type="NCBI Taxonomy" id="755310"/>
    <lineage>
        <taxon>Archaea</taxon>
        <taxon>Methanobacteriati</taxon>
        <taxon>Methanobacteriota</taxon>
        <taxon>Stenosarchaea group</taxon>
        <taxon>Halobacteria</taxon>
        <taxon>Halobacteriales</taxon>
        <taxon>Haloferacaceae</taxon>
        <taxon>Halobellus</taxon>
    </lineage>
</organism>
<dbReference type="RefSeq" id="WP_256306013.1">
    <property type="nucleotide sequence ID" value="NZ_JANHAW010000001.1"/>
</dbReference>
<evidence type="ECO:0000256" key="1">
    <source>
        <dbReference type="SAM" id="Phobius"/>
    </source>
</evidence>
<feature type="transmembrane region" description="Helical" evidence="1">
    <location>
        <begin position="261"/>
        <end position="288"/>
    </location>
</feature>
<sequence length="467" mass="50026">MSGPTDRPFATTALVAGFLAVVGANLLPLVGVVAWEWTLWSLLGVYWMEALSTVLLAAAKTLFAERGSPGVPGGIEPLHELREKRGGWRFHDSWPPVYPRNVPFALSILGVWAVTVIPLSAFYWLSVAPDVRLSLHLVLAIGALFVAQAADFAFEYIGEREYETVSAQQIVRTPAQLSALVLSLGLFTADAGRASGILVLLAVVLAKTALSAYRFYVEHVGTPILRLSERFLDGDDSEPPPELELPDADVRARVTVDAKPVLLGGLWAIAYGFASRVGLATLALLGLSLAAGRWVWFAVALLLALAIVAARVSSYYLRYGTVEYQRRGDRLVAYDTALDAPQWIVAVDPTTEFAVRNAVADRLLDTGTLTITGVESVDRDVQLGPVSDVDRAVEALDLPVGRTERPARNPAVIVAAGVLALFFLAVPVGLFLTPRVGDATATGIAVAFGPFLLVPVVALLWAALSRI</sequence>
<feature type="transmembrane region" description="Helical" evidence="1">
    <location>
        <begin position="294"/>
        <end position="317"/>
    </location>
</feature>
<gene>
    <name evidence="2" type="ORF">ACFSAS_09600</name>
</gene>
<proteinExistence type="predicted"/>
<comment type="caution">
    <text evidence="2">The sequence shown here is derived from an EMBL/GenBank/DDBJ whole genome shotgun (WGS) entry which is preliminary data.</text>
</comment>
<feature type="transmembrane region" description="Helical" evidence="1">
    <location>
        <begin position="104"/>
        <end position="125"/>
    </location>
</feature>
<reference evidence="2 3" key="1">
    <citation type="journal article" date="2019" name="Int. J. Syst. Evol. Microbiol.">
        <title>The Global Catalogue of Microorganisms (GCM) 10K type strain sequencing project: providing services to taxonomists for standard genome sequencing and annotation.</title>
        <authorList>
            <consortium name="The Broad Institute Genomics Platform"/>
            <consortium name="The Broad Institute Genome Sequencing Center for Infectious Disease"/>
            <person name="Wu L."/>
            <person name="Ma J."/>
        </authorList>
    </citation>
    <scope>NUCLEOTIDE SEQUENCE [LARGE SCALE GENOMIC DNA]</scope>
    <source>
        <strain evidence="2 3">CGMCC 1.10387</strain>
    </source>
</reference>
<protein>
    <submittedName>
        <fullName evidence="2">DUF6498-containing protein</fullName>
    </submittedName>
</protein>
<dbReference type="AlphaFoldDB" id="A0ABD6DUK4"/>